<evidence type="ECO:0000256" key="1">
    <source>
        <dbReference type="ARBA" id="ARBA00004167"/>
    </source>
</evidence>
<dbReference type="InterPro" id="IPR003595">
    <property type="entry name" value="Tyr_Pase_cat"/>
</dbReference>
<dbReference type="InterPro" id="IPR000242">
    <property type="entry name" value="PTP_cat"/>
</dbReference>
<evidence type="ECO:0000256" key="21">
    <source>
        <dbReference type="SAM" id="Phobius"/>
    </source>
</evidence>
<evidence type="ECO:0000256" key="12">
    <source>
        <dbReference type="ARBA" id="ARBA00023136"/>
    </source>
</evidence>
<protein>
    <recommendedName>
        <fullName evidence="17">Receptor-type tyrosine-protein phosphatase F</fullName>
        <ecNumber evidence="3">3.1.3.48</ecNumber>
    </recommendedName>
</protein>
<keyword evidence="12 21" id="KW-0472">Membrane</keyword>
<dbReference type="PROSITE" id="PS50056">
    <property type="entry name" value="TYR_PHOSPHATASE_2"/>
    <property type="match status" value="2"/>
</dbReference>
<dbReference type="InterPro" id="IPR007110">
    <property type="entry name" value="Ig-like_dom"/>
</dbReference>
<dbReference type="InterPro" id="IPR003599">
    <property type="entry name" value="Ig_sub"/>
</dbReference>
<dbReference type="SMART" id="SM00060">
    <property type="entry name" value="FN3"/>
    <property type="match status" value="6"/>
</dbReference>
<dbReference type="SUPFAM" id="SSF49265">
    <property type="entry name" value="Fibronectin type III"/>
    <property type="match status" value="4"/>
</dbReference>
<dbReference type="SMART" id="SM00409">
    <property type="entry name" value="IG"/>
    <property type="match status" value="3"/>
</dbReference>
<feature type="domain" description="Ig-like" evidence="25">
    <location>
        <begin position="135"/>
        <end position="230"/>
    </location>
</feature>
<dbReference type="CDD" id="cd14629">
    <property type="entry name" value="R-PTP-F-2"/>
    <property type="match status" value="1"/>
</dbReference>
<keyword evidence="15" id="KW-0325">Glycoprotein</keyword>
<dbReference type="EC" id="3.1.3.48" evidence="3"/>
<dbReference type="Gene3D" id="2.60.40.10">
    <property type="entry name" value="Immunoglobulins"/>
    <property type="match status" value="9"/>
</dbReference>
<feature type="domain" description="Fibronectin type-III" evidence="26">
    <location>
        <begin position="426"/>
        <end position="520"/>
    </location>
</feature>
<keyword evidence="9" id="KW-0130">Cell adhesion</keyword>
<comment type="catalytic activity">
    <reaction evidence="18">
        <text>O-phospho-L-tyrosyl-[protein] + H2O = L-tyrosyl-[protein] + phosphate</text>
        <dbReference type="Rhea" id="RHEA:10684"/>
        <dbReference type="Rhea" id="RHEA-COMP:10136"/>
        <dbReference type="Rhea" id="RHEA-COMP:20101"/>
        <dbReference type="ChEBI" id="CHEBI:15377"/>
        <dbReference type="ChEBI" id="CHEBI:43474"/>
        <dbReference type="ChEBI" id="CHEBI:46858"/>
        <dbReference type="ChEBI" id="CHEBI:61978"/>
        <dbReference type="EC" id="3.1.3.48"/>
    </reaction>
</comment>
<dbReference type="GO" id="GO:0004725">
    <property type="term" value="F:protein tyrosine phosphatase activity"/>
    <property type="evidence" value="ECO:0007669"/>
    <property type="project" value="UniProtKB-EC"/>
</dbReference>
<feature type="domain" description="Ig-like" evidence="25">
    <location>
        <begin position="33"/>
        <end position="123"/>
    </location>
</feature>
<evidence type="ECO:0000256" key="13">
    <source>
        <dbReference type="ARBA" id="ARBA00023157"/>
    </source>
</evidence>
<dbReference type="GeneID" id="109383384"/>
<dbReference type="SUPFAM" id="SSF48726">
    <property type="entry name" value="Immunoglobulin"/>
    <property type="match status" value="3"/>
</dbReference>
<evidence type="ECO:0000256" key="10">
    <source>
        <dbReference type="ARBA" id="ARBA00022912"/>
    </source>
</evidence>
<dbReference type="InterPro" id="IPR029021">
    <property type="entry name" value="Prot-tyrosine_phosphatase-like"/>
</dbReference>
<dbReference type="PROSITE" id="PS50853">
    <property type="entry name" value="FN3"/>
    <property type="match status" value="5"/>
</dbReference>
<accession>A0A8B7RIQ6</accession>
<keyword evidence="7" id="KW-0677">Repeat</keyword>
<evidence type="ECO:0000256" key="22">
    <source>
        <dbReference type="SAM" id="SignalP"/>
    </source>
</evidence>
<dbReference type="PANTHER" id="PTHR46957:SF9">
    <property type="entry name" value="PROTEIN-TYROSINE-PHOSPHATASE"/>
    <property type="match status" value="1"/>
</dbReference>
<keyword evidence="27" id="KW-1185">Reference proteome</keyword>
<dbReference type="Pfam" id="PF00102">
    <property type="entry name" value="Y_phosphatase"/>
    <property type="match status" value="2"/>
</dbReference>
<dbReference type="FunFam" id="2.60.40.10:FF:000066">
    <property type="entry name" value="receptor-type tyrosine-protein phosphatase delta isoform X1"/>
    <property type="match status" value="1"/>
</dbReference>
<dbReference type="CTD" id="5792"/>
<dbReference type="InterPro" id="IPR013783">
    <property type="entry name" value="Ig-like_fold"/>
</dbReference>
<feature type="domain" description="Fibronectin type-III" evidence="26">
    <location>
        <begin position="524"/>
        <end position="614"/>
    </location>
</feature>
<dbReference type="GO" id="GO:0016020">
    <property type="term" value="C:membrane"/>
    <property type="evidence" value="ECO:0007669"/>
    <property type="project" value="UniProtKB-SubCell"/>
</dbReference>
<comment type="similarity">
    <text evidence="2">Belongs to the protein-tyrosine phosphatase family. Receptor class 2A subfamily.</text>
</comment>
<dbReference type="FunFam" id="2.60.40.10:FF:000353">
    <property type="entry name" value="receptor-type tyrosine-protein phosphatase F isoform X1"/>
    <property type="match status" value="1"/>
</dbReference>
<evidence type="ECO:0000256" key="8">
    <source>
        <dbReference type="ARBA" id="ARBA00022801"/>
    </source>
</evidence>
<feature type="domain" description="Fibronectin type-III" evidence="26">
    <location>
        <begin position="331"/>
        <end position="421"/>
    </location>
</feature>
<feature type="domain" description="Tyrosine-protein phosphatase" evidence="23">
    <location>
        <begin position="1472"/>
        <end position="1731"/>
    </location>
</feature>
<dbReference type="Gene3D" id="3.90.190.10">
    <property type="entry name" value="Protein tyrosine phosphatase superfamily"/>
    <property type="match status" value="2"/>
</dbReference>
<dbReference type="FunFam" id="2.60.40.10:FF:000015">
    <property type="entry name" value="receptor-type tyrosine-protein phosphatase delta isoform X2"/>
    <property type="match status" value="1"/>
</dbReference>
<evidence type="ECO:0000313" key="27">
    <source>
        <dbReference type="Proteomes" id="UP000694851"/>
    </source>
</evidence>
<evidence type="ECO:0000259" key="24">
    <source>
        <dbReference type="PROSITE" id="PS50056"/>
    </source>
</evidence>
<feature type="transmembrane region" description="Helical" evidence="21">
    <location>
        <begin position="1079"/>
        <end position="1102"/>
    </location>
</feature>
<dbReference type="InterPro" id="IPR013098">
    <property type="entry name" value="Ig_I-set"/>
</dbReference>
<feature type="region of interest" description="Disordered" evidence="20">
    <location>
        <begin position="704"/>
        <end position="723"/>
    </location>
</feature>
<evidence type="ECO:0000256" key="6">
    <source>
        <dbReference type="ARBA" id="ARBA00022729"/>
    </source>
</evidence>
<proteinExistence type="inferred from homology"/>
<dbReference type="GO" id="GO:0008201">
    <property type="term" value="F:heparin binding"/>
    <property type="evidence" value="ECO:0007669"/>
    <property type="project" value="UniProtKB-KW"/>
</dbReference>
<evidence type="ECO:0000259" key="23">
    <source>
        <dbReference type="PROSITE" id="PS50055"/>
    </source>
</evidence>
<comment type="function">
    <text evidence="19">Possible cell adhesion receptor. It possesses an intrinsic protein tyrosine phosphatase activity (PTPase) and dephosphorylates EPHA2 regulating its activity.</text>
</comment>
<sequence length="1740" mass="193914">MTPEPVPGRTMVPLVPALVMLGLVAGAHGDSKPVFVKVPEDQTGLSGGVASFVCQATGEPKPRITWMKKGKKVSSQRFEVIEFDDGAGSVLRIQPLRVQRDEAIYECTATNSLGEINTSAKLSVLEEDQLPAGFPSIDMGPQLKVVEKARTATMLCAAGGNPDPEISWFKDFLPVDPTTSNGRIKQLRSGGSPIRGALQIESSEESDQGKYECVATNSAGTRYSAPANLYVRDQREVRRVAPRFSIPPSSQEVMPGGSVNLTCVAVGAPMPYVKWMMGAEELTKEDEMPVGRNVLELNSVMRSANYTCVAISSLGMIEATAQVTVKALPKPPIDLVVTETTATSVTLTWDSGNSEPVSYYGIQYRAAGTEGPYQEVDGVATTRYSIGGLSPFSEYAFRVLAVNSIGRGPPSEAVRARTGEQAPSSPPRRVQARMLSASTMLVQWEPPEEPNGLVRGYRVYYTPDSRRPLSAWHKHNTDAGLLTTVGSMLPGITYSLRVLAFTAVGDGPPSPTIQVKTQQGVPAQPADFQAEVESDTRIQLSWLLPPQERIIKYELVYWAAEDEGQQHKVTFDPTSSYTLEDLKPDTLYHFQLAARSEIGVGVFTPTIEARTAQSTPSAPPQKVTCVSTGSTTVRVSWVPPPADSRNGVITQYSVAYEAVDGEDRRRHVVNGISREHSSWDLVGLEKWTEYRVWVRAHTDVGPGPDSSPVLVRTNEDVPSGPPRKVEVEPLNSTAVHVSWKLPVPSKQHGQIRGYQVTYVRLENGEPRGPPVIQDVMLAEAQWQPEESEDYETTISGLTPETTYSITVAAYTTKGDGARSKPKIVTTTGAVFAKNFRVAAAMKTSVLLSWEVPDSYKSAVPFKILYNGQSVEVDGHSMRKLIADLQPNTEYSFVLMNRGSSAGGLQHLVSIRTAPDLLQHKPLLASAYIEDGRFTLSMPHVQDPSLVRWFYVVVVPIDRVSGSLLTPRWNTPEELELDELLEAIEQGSGEQQQRRRRQAERLKPYVAAQVDVLPETFTLGDKKSYRGFYNRPLSPDLSYQCFVLASLKEPVDQKRYASSPYSDEIVVQVAPAQQQEEPEMLWVTGPVLAVILIILIVIAILLFKSKQERKRTHSPSSKDEQSIGLKDSLLAHSSDPVEMRRLNYQTPGSSVPSCPNISSMRDHPPIPITDLADNIERLKANDGLKFSQEYESIDPGQQFTWENSNLEVNKPKNRYANVIAYDHSRVILTSIDGVPGSDYINANYIDGYRKQNAYIATQGPLPETMGDFWRMVWEQRTATVVMMTRLEEKSRVKCDQYWPVRGTETYGLIQVTLLDTVELATYTVRTFALHKSGSSEKRELRQFQFMAWPDHGVPEYPTPILAFLRRVKACNPLDAGPMVVHCSAGVGRTGCFIVIDAMLERMKHEKTVDIYGHVTCMRSQRNYMVQTEDQYVFIHEALLEAATCGHTEVPARNLYAHIQKLGQVPPGESVTAMELEFKLLASSKAHTSRFISANLPCNKFKNRLVNIMPYELTRVCLQPIRGVEGSDYINASFLDGYRQQKAYIATQGPLAESTEDFWRMLWEHNSTIIVMLTRLREMGREKCHQYWPAERSARYQYFVVDPMAEYNMPQYILREFKVTDARDGQSRTIRQFQFTDWPEQGVPKTGEGFIDFIGQVHKTKEQFGQDGPITVHCSAGVGRTGVFITLSIVLERMRYEGVVDMFQTVKTLRTQRPAMVQTEDQYQLCYRAALEYLGSFDHYAT</sequence>
<comment type="subcellular location">
    <subcellularLocation>
        <location evidence="1">Membrane</location>
        <topology evidence="1">Single-pass membrane protein</topology>
    </subcellularLocation>
</comment>
<keyword evidence="13" id="KW-1015">Disulfide bond</keyword>
<dbReference type="FunFam" id="3.90.190.10:FF:000001">
    <property type="entry name" value="Receptor-type tyrosine-protein phosphatase F isoform A"/>
    <property type="match status" value="1"/>
</dbReference>
<evidence type="ECO:0000256" key="14">
    <source>
        <dbReference type="ARBA" id="ARBA00023170"/>
    </source>
</evidence>
<dbReference type="PRINTS" id="PR00700">
    <property type="entry name" value="PRTYPHPHTASE"/>
</dbReference>
<dbReference type="FunFam" id="3.90.190.10:FF:000002">
    <property type="entry name" value="receptor-type tyrosine-protein phosphatase delta isoform X2"/>
    <property type="match status" value="1"/>
</dbReference>
<dbReference type="InterPro" id="IPR000387">
    <property type="entry name" value="Tyr_Pase_dom"/>
</dbReference>
<feature type="chain" id="PRO_5034113691" description="Receptor-type tyrosine-protein phosphatase F" evidence="22">
    <location>
        <begin position="30"/>
        <end position="1740"/>
    </location>
</feature>
<dbReference type="FunFam" id="2.60.40.10:FF:000144">
    <property type="entry name" value="receptor-type tyrosine-protein phosphatase delta isoform X1"/>
    <property type="match status" value="1"/>
</dbReference>
<evidence type="ECO:0000256" key="4">
    <source>
        <dbReference type="ARBA" id="ARBA00022674"/>
    </source>
</evidence>
<dbReference type="CDD" id="cd00063">
    <property type="entry name" value="FN3"/>
    <property type="match status" value="6"/>
</dbReference>
<dbReference type="SMART" id="SM00194">
    <property type="entry name" value="PTPc"/>
    <property type="match status" value="2"/>
</dbReference>
<evidence type="ECO:0000256" key="20">
    <source>
        <dbReference type="SAM" id="MobiDB-lite"/>
    </source>
</evidence>
<dbReference type="SUPFAM" id="SSF52799">
    <property type="entry name" value="(Phosphotyrosine protein) phosphatases II"/>
    <property type="match status" value="2"/>
</dbReference>
<feature type="domain" description="Fibronectin type-III" evidence="26">
    <location>
        <begin position="619"/>
        <end position="716"/>
    </location>
</feature>
<evidence type="ECO:0000256" key="3">
    <source>
        <dbReference type="ARBA" id="ARBA00013064"/>
    </source>
</evidence>
<evidence type="ECO:0000256" key="18">
    <source>
        <dbReference type="ARBA" id="ARBA00051722"/>
    </source>
</evidence>
<reference evidence="28" key="1">
    <citation type="submission" date="2025-08" db="UniProtKB">
        <authorList>
            <consortium name="RefSeq"/>
        </authorList>
    </citation>
    <scope>IDENTIFICATION</scope>
    <source>
        <tissue evidence="28">Muscle</tissue>
    </source>
</reference>
<keyword evidence="14 28" id="KW-0675">Receptor</keyword>
<dbReference type="SMART" id="SM00404">
    <property type="entry name" value="PTPc_motif"/>
    <property type="match status" value="2"/>
</dbReference>
<gene>
    <name evidence="28" type="primary">PTPRF</name>
</gene>
<dbReference type="OrthoDB" id="10253954at2759"/>
<dbReference type="InterPro" id="IPR003598">
    <property type="entry name" value="Ig_sub2"/>
</dbReference>
<dbReference type="InterPro" id="IPR016130">
    <property type="entry name" value="Tyr_Pase_AS"/>
</dbReference>
<evidence type="ECO:0000256" key="16">
    <source>
        <dbReference type="ARBA" id="ARBA00023319"/>
    </source>
</evidence>
<dbReference type="SMART" id="SM00408">
    <property type="entry name" value="IGc2"/>
    <property type="match status" value="3"/>
</dbReference>
<dbReference type="FunFam" id="2.60.40.10:FF:000098">
    <property type="entry name" value="receptor-type tyrosine-protein phosphatase F isoform X1"/>
    <property type="match status" value="1"/>
</dbReference>
<dbReference type="PROSITE" id="PS50055">
    <property type="entry name" value="TYR_PHOSPHATASE_PTP"/>
    <property type="match status" value="2"/>
</dbReference>
<dbReference type="InterPro" id="IPR036116">
    <property type="entry name" value="FN3_sf"/>
</dbReference>
<feature type="domain" description="Tyrosine specific protein phosphatases" evidence="24">
    <location>
        <begin position="1649"/>
        <end position="1722"/>
    </location>
</feature>
<dbReference type="FunFam" id="2.60.40.10:FF:000023">
    <property type="entry name" value="receptor-type tyrosine-protein phosphatase delta isoform X2"/>
    <property type="match status" value="1"/>
</dbReference>
<keyword evidence="5 21" id="KW-0812">Transmembrane</keyword>
<evidence type="ECO:0000256" key="7">
    <source>
        <dbReference type="ARBA" id="ARBA00022737"/>
    </source>
</evidence>
<dbReference type="FunFam" id="2.60.40.10:FF:000010">
    <property type="entry name" value="receptor-type tyrosine-protein phosphatase delta isoform X1"/>
    <property type="match status" value="1"/>
</dbReference>
<feature type="domain" description="Fibronectin type-III" evidence="26">
    <location>
        <begin position="721"/>
        <end position="829"/>
    </location>
</feature>
<dbReference type="FunFam" id="2.60.40.10:FF:000036">
    <property type="entry name" value="receptor-type tyrosine-protein phosphatase delta isoform X1"/>
    <property type="match status" value="1"/>
</dbReference>
<keyword evidence="16" id="KW-0393">Immunoglobulin domain</keyword>
<dbReference type="GO" id="GO:0007155">
    <property type="term" value="P:cell adhesion"/>
    <property type="evidence" value="ECO:0007669"/>
    <property type="project" value="UniProtKB-KW"/>
</dbReference>
<dbReference type="CDD" id="cd05739">
    <property type="entry name" value="IgI_3_RPTP_IIa_LAR_like"/>
    <property type="match status" value="1"/>
</dbReference>
<dbReference type="PANTHER" id="PTHR46957">
    <property type="entry name" value="CYTOKINE RECEPTOR"/>
    <property type="match status" value="1"/>
</dbReference>
<dbReference type="Pfam" id="PF07679">
    <property type="entry name" value="I-set"/>
    <property type="match status" value="3"/>
</dbReference>
<dbReference type="Pfam" id="PF00041">
    <property type="entry name" value="fn3"/>
    <property type="match status" value="5"/>
</dbReference>
<dbReference type="PROSITE" id="PS00383">
    <property type="entry name" value="TYR_PHOSPHATASE_1"/>
    <property type="match status" value="2"/>
</dbReference>
<dbReference type="RefSeq" id="XP_019499295.1">
    <property type="nucleotide sequence ID" value="XM_019643750.1"/>
</dbReference>
<evidence type="ECO:0000256" key="11">
    <source>
        <dbReference type="ARBA" id="ARBA00022989"/>
    </source>
</evidence>
<evidence type="ECO:0000313" key="28">
    <source>
        <dbReference type="RefSeq" id="XP_019499295.1"/>
    </source>
</evidence>
<feature type="region of interest" description="Disordered" evidence="20">
    <location>
        <begin position="408"/>
        <end position="428"/>
    </location>
</feature>
<evidence type="ECO:0000256" key="17">
    <source>
        <dbReference type="ARBA" id="ARBA00044158"/>
    </source>
</evidence>
<name>A0A8B7RIQ6_HIPAR</name>
<evidence type="ECO:0000256" key="15">
    <source>
        <dbReference type="ARBA" id="ARBA00023180"/>
    </source>
</evidence>
<feature type="domain" description="Tyrosine-protein phosphatase" evidence="23">
    <location>
        <begin position="1185"/>
        <end position="1440"/>
    </location>
</feature>
<evidence type="ECO:0000256" key="9">
    <source>
        <dbReference type="ARBA" id="ARBA00022889"/>
    </source>
</evidence>
<organism evidence="27 28">
    <name type="scientific">Hipposideros armiger</name>
    <name type="common">Great Himalayan leaf-nosed bat</name>
    <dbReference type="NCBI Taxonomy" id="186990"/>
    <lineage>
        <taxon>Eukaryota</taxon>
        <taxon>Metazoa</taxon>
        <taxon>Chordata</taxon>
        <taxon>Craniata</taxon>
        <taxon>Vertebrata</taxon>
        <taxon>Euteleostomi</taxon>
        <taxon>Mammalia</taxon>
        <taxon>Eutheria</taxon>
        <taxon>Laurasiatheria</taxon>
        <taxon>Chiroptera</taxon>
        <taxon>Yinpterochiroptera</taxon>
        <taxon>Rhinolophoidea</taxon>
        <taxon>Hipposideridae</taxon>
        <taxon>Hipposideros</taxon>
    </lineage>
</organism>
<dbReference type="InterPro" id="IPR050713">
    <property type="entry name" value="RTP_Phos/Ushers"/>
</dbReference>
<dbReference type="PROSITE" id="PS50835">
    <property type="entry name" value="IG_LIKE"/>
    <property type="match status" value="3"/>
</dbReference>
<evidence type="ECO:0000256" key="5">
    <source>
        <dbReference type="ARBA" id="ARBA00022692"/>
    </source>
</evidence>
<dbReference type="FunFam" id="2.60.40.10:FF:000027">
    <property type="entry name" value="receptor-type tyrosine-protein phosphatase delta isoform X1"/>
    <property type="match status" value="1"/>
</dbReference>
<keyword evidence="4" id="KW-0358">Heparin-binding</keyword>
<keyword evidence="11 21" id="KW-1133">Transmembrane helix</keyword>
<dbReference type="CDD" id="cd14626">
    <property type="entry name" value="R-PTPc-F-1"/>
    <property type="match status" value="1"/>
</dbReference>
<evidence type="ECO:0000259" key="26">
    <source>
        <dbReference type="PROSITE" id="PS50853"/>
    </source>
</evidence>
<keyword evidence="8" id="KW-0378">Hydrolase</keyword>
<keyword evidence="6 22" id="KW-0732">Signal</keyword>
<evidence type="ECO:0000256" key="19">
    <source>
        <dbReference type="ARBA" id="ARBA00054288"/>
    </source>
</evidence>
<evidence type="ECO:0000256" key="2">
    <source>
        <dbReference type="ARBA" id="ARBA00010504"/>
    </source>
</evidence>
<keyword evidence="10" id="KW-0904">Protein phosphatase</keyword>
<feature type="signal peptide" evidence="22">
    <location>
        <begin position="1"/>
        <end position="29"/>
    </location>
</feature>
<dbReference type="InterPro" id="IPR003961">
    <property type="entry name" value="FN3_dom"/>
</dbReference>
<feature type="domain" description="Tyrosine specific protein phosphatases" evidence="24">
    <location>
        <begin position="1360"/>
        <end position="1431"/>
    </location>
</feature>
<dbReference type="Proteomes" id="UP000694851">
    <property type="component" value="Unplaced"/>
</dbReference>
<evidence type="ECO:0000259" key="25">
    <source>
        <dbReference type="PROSITE" id="PS50835"/>
    </source>
</evidence>
<feature type="domain" description="Ig-like" evidence="25">
    <location>
        <begin position="242"/>
        <end position="324"/>
    </location>
</feature>
<dbReference type="CDD" id="cd05738">
    <property type="entry name" value="IgI_2_RPTP_IIa_LAR_like"/>
    <property type="match status" value="1"/>
</dbReference>
<dbReference type="InterPro" id="IPR036179">
    <property type="entry name" value="Ig-like_dom_sf"/>
</dbReference>